<dbReference type="EMBL" id="JAAFZH010000001">
    <property type="protein sequence ID" value="NDU94066.1"/>
    <property type="molecule type" value="Genomic_DNA"/>
</dbReference>
<dbReference type="Pfam" id="PF00389">
    <property type="entry name" value="2-Hacid_dh"/>
    <property type="match status" value="1"/>
</dbReference>
<organism evidence="7 8">
    <name type="scientific">Spirosoma terrae</name>
    <dbReference type="NCBI Taxonomy" id="1968276"/>
    <lineage>
        <taxon>Bacteria</taxon>
        <taxon>Pseudomonadati</taxon>
        <taxon>Bacteroidota</taxon>
        <taxon>Cytophagia</taxon>
        <taxon>Cytophagales</taxon>
        <taxon>Cytophagaceae</taxon>
        <taxon>Spirosoma</taxon>
    </lineage>
</organism>
<keyword evidence="3" id="KW-0520">NAD</keyword>
<dbReference type="InterPro" id="IPR006140">
    <property type="entry name" value="D-isomer_DH_NAD-bd"/>
</dbReference>
<evidence type="ECO:0000256" key="4">
    <source>
        <dbReference type="RuleBase" id="RU003719"/>
    </source>
</evidence>
<evidence type="ECO:0000259" key="6">
    <source>
        <dbReference type="Pfam" id="PF02826"/>
    </source>
</evidence>
<comment type="similarity">
    <text evidence="1 4">Belongs to the D-isomer specific 2-hydroxyacid dehydrogenase family.</text>
</comment>
<dbReference type="InterPro" id="IPR029753">
    <property type="entry name" value="D-isomer_DH_CS"/>
</dbReference>
<dbReference type="CDD" id="cd12183">
    <property type="entry name" value="LDH_like_2"/>
    <property type="match status" value="1"/>
</dbReference>
<dbReference type="PROSITE" id="PS00670">
    <property type="entry name" value="D_2_HYDROXYACID_DH_2"/>
    <property type="match status" value="1"/>
</dbReference>
<evidence type="ECO:0000256" key="1">
    <source>
        <dbReference type="ARBA" id="ARBA00005854"/>
    </source>
</evidence>
<dbReference type="SUPFAM" id="SSF52283">
    <property type="entry name" value="Formate/glycerate dehydrogenase catalytic domain-like"/>
    <property type="match status" value="1"/>
</dbReference>
<evidence type="ECO:0000256" key="3">
    <source>
        <dbReference type="ARBA" id="ARBA00023027"/>
    </source>
</evidence>
<dbReference type="PANTHER" id="PTHR43026:SF1">
    <property type="entry name" value="2-HYDROXYACID DEHYDROGENASE HOMOLOG 1-RELATED"/>
    <property type="match status" value="1"/>
</dbReference>
<gene>
    <name evidence="7" type="ORF">GK108_04210</name>
</gene>
<dbReference type="PROSITE" id="PS00671">
    <property type="entry name" value="D_2_HYDROXYACID_DH_3"/>
    <property type="match status" value="1"/>
</dbReference>
<dbReference type="GO" id="GO:0051287">
    <property type="term" value="F:NAD binding"/>
    <property type="evidence" value="ECO:0007669"/>
    <property type="project" value="InterPro"/>
</dbReference>
<accession>A0A6L9L0Q4</accession>
<feature type="domain" description="D-isomer specific 2-hydroxyacid dehydrogenase catalytic" evidence="5">
    <location>
        <begin position="5"/>
        <end position="328"/>
    </location>
</feature>
<evidence type="ECO:0000313" key="7">
    <source>
        <dbReference type="EMBL" id="NDU94066.1"/>
    </source>
</evidence>
<proteinExistence type="inferred from homology"/>
<dbReference type="GO" id="GO:0008720">
    <property type="term" value="F:D-lactate dehydrogenase (NAD+) activity"/>
    <property type="evidence" value="ECO:0007669"/>
    <property type="project" value="TreeGrafter"/>
</dbReference>
<comment type="caution">
    <text evidence="7">The sequence shown here is derived from an EMBL/GenBank/DDBJ whole genome shotgun (WGS) entry which is preliminary data.</text>
</comment>
<dbReference type="Gene3D" id="3.40.50.720">
    <property type="entry name" value="NAD(P)-binding Rossmann-like Domain"/>
    <property type="match status" value="2"/>
</dbReference>
<keyword evidence="2 4" id="KW-0560">Oxidoreductase</keyword>
<dbReference type="InterPro" id="IPR036291">
    <property type="entry name" value="NAD(P)-bd_dom_sf"/>
</dbReference>
<evidence type="ECO:0000313" key="8">
    <source>
        <dbReference type="Proteomes" id="UP000474175"/>
    </source>
</evidence>
<dbReference type="Proteomes" id="UP000474175">
    <property type="component" value="Unassembled WGS sequence"/>
</dbReference>
<dbReference type="PANTHER" id="PTHR43026">
    <property type="entry name" value="2-HYDROXYACID DEHYDROGENASE HOMOLOG 1-RELATED"/>
    <property type="match status" value="1"/>
</dbReference>
<dbReference type="InterPro" id="IPR058205">
    <property type="entry name" value="D-LDH-like"/>
</dbReference>
<dbReference type="InterPro" id="IPR029752">
    <property type="entry name" value="D-isomer_DH_CS1"/>
</dbReference>
<evidence type="ECO:0000259" key="5">
    <source>
        <dbReference type="Pfam" id="PF00389"/>
    </source>
</evidence>
<reference evidence="7 8" key="1">
    <citation type="submission" date="2020-02" db="EMBL/GenBank/DDBJ databases">
        <title>Draft genome sequence of two Spirosoma agri KCTC 52727 and Spirosoma terrae KCTC 52035.</title>
        <authorList>
            <person name="Rojas J."/>
            <person name="Ambika Manirajan B."/>
            <person name="Suarez C."/>
            <person name="Ratering S."/>
            <person name="Schnell S."/>
        </authorList>
    </citation>
    <scope>NUCLEOTIDE SEQUENCE [LARGE SCALE GENOMIC DNA]</scope>
    <source>
        <strain evidence="7 8">KCTC 52035</strain>
    </source>
</reference>
<dbReference type="AlphaFoldDB" id="A0A6L9L0Q4"/>
<dbReference type="Pfam" id="PF02826">
    <property type="entry name" value="2-Hacid_dh_C"/>
    <property type="match status" value="1"/>
</dbReference>
<sequence>MKIAFYSCHSYEQPFLEAANANGRHQLTFLHQALTPQTAYLAAGHQAICVFVNDQLDQLTLKALADVGIRLVTLRCTGYNQVDVQVAQQLGIRVLRVPTYSPHSVAEHAVTLLMALNRKIHKAYQRTKRNNFTLDGLMGFDLYGKRIGIIGTGKIGVAFARIMLGFGCHVLAYDKVRSAVLQQLGVEYLPLDELLAESDVISLHCPLKSDTYHLINTAALARMKPGAYLINTSRGGLLDTPAVLKALQTGRLGALGMDVYELEDEFFFSDWSDKELPDADLNNLTHQPNVLVTSHQGFLTREAMQQIANTTLNNLTYLEHQRLPDDCVVVG</sequence>
<dbReference type="PROSITE" id="PS00065">
    <property type="entry name" value="D_2_HYDROXYACID_DH_1"/>
    <property type="match status" value="1"/>
</dbReference>
<dbReference type="SUPFAM" id="SSF51735">
    <property type="entry name" value="NAD(P)-binding Rossmann-fold domains"/>
    <property type="match status" value="1"/>
</dbReference>
<feature type="domain" description="D-isomer specific 2-hydroxyacid dehydrogenase NAD-binding" evidence="6">
    <location>
        <begin position="111"/>
        <end position="297"/>
    </location>
</feature>
<protein>
    <submittedName>
        <fullName evidence="7">2-hydroxyacid dehydrogenase</fullName>
    </submittedName>
</protein>
<dbReference type="RefSeq" id="WP_163943218.1">
    <property type="nucleotide sequence ID" value="NZ_JAAFZH010000001.1"/>
</dbReference>
<evidence type="ECO:0000256" key="2">
    <source>
        <dbReference type="ARBA" id="ARBA00023002"/>
    </source>
</evidence>
<name>A0A6L9L0Q4_9BACT</name>
<dbReference type="InterPro" id="IPR006139">
    <property type="entry name" value="D-isomer_2_OHA_DH_cat_dom"/>
</dbReference>
<keyword evidence="8" id="KW-1185">Reference proteome</keyword>